<evidence type="ECO:0000256" key="1">
    <source>
        <dbReference type="ARBA" id="ARBA00001966"/>
    </source>
</evidence>
<accession>A0A4Q7YY60</accession>
<name>A0A4Q7YY60_9BACT</name>
<dbReference type="PROSITE" id="PS51918">
    <property type="entry name" value="RADICAL_SAM"/>
    <property type="match status" value="1"/>
</dbReference>
<organism evidence="7 8">
    <name type="scientific">Edaphobacter modestus</name>
    <dbReference type="NCBI Taxonomy" id="388466"/>
    <lineage>
        <taxon>Bacteria</taxon>
        <taxon>Pseudomonadati</taxon>
        <taxon>Acidobacteriota</taxon>
        <taxon>Terriglobia</taxon>
        <taxon>Terriglobales</taxon>
        <taxon>Acidobacteriaceae</taxon>
        <taxon>Edaphobacter</taxon>
    </lineage>
</organism>
<evidence type="ECO:0000313" key="7">
    <source>
        <dbReference type="EMBL" id="RZU42049.1"/>
    </source>
</evidence>
<comment type="cofactor">
    <cofactor evidence="1">
        <name>[4Fe-4S] cluster</name>
        <dbReference type="ChEBI" id="CHEBI:49883"/>
    </cofactor>
</comment>
<dbReference type="InterPro" id="IPR007197">
    <property type="entry name" value="rSAM"/>
</dbReference>
<dbReference type="RefSeq" id="WP_207231760.1">
    <property type="nucleotide sequence ID" value="NZ_SHKW01000001.1"/>
</dbReference>
<keyword evidence="4" id="KW-0408">Iron</keyword>
<dbReference type="Pfam" id="PF04055">
    <property type="entry name" value="Radical_SAM"/>
    <property type="match status" value="1"/>
</dbReference>
<feature type="domain" description="Radical SAM core" evidence="6">
    <location>
        <begin position="30"/>
        <end position="250"/>
    </location>
</feature>
<dbReference type="EMBL" id="SHKW01000001">
    <property type="protein sequence ID" value="RZU42049.1"/>
    <property type="molecule type" value="Genomic_DNA"/>
</dbReference>
<evidence type="ECO:0000313" key="8">
    <source>
        <dbReference type="Proteomes" id="UP000292958"/>
    </source>
</evidence>
<keyword evidence="8" id="KW-1185">Reference proteome</keyword>
<dbReference type="InterPro" id="IPR050377">
    <property type="entry name" value="Radical_SAM_PqqE_MftC-like"/>
</dbReference>
<gene>
    <name evidence="7" type="ORF">BDD14_3594</name>
</gene>
<evidence type="ECO:0000256" key="4">
    <source>
        <dbReference type="ARBA" id="ARBA00023004"/>
    </source>
</evidence>
<evidence type="ECO:0000259" key="6">
    <source>
        <dbReference type="PROSITE" id="PS51918"/>
    </source>
</evidence>
<dbReference type="GO" id="GO:0051536">
    <property type="term" value="F:iron-sulfur cluster binding"/>
    <property type="evidence" value="ECO:0007669"/>
    <property type="project" value="UniProtKB-KW"/>
</dbReference>
<keyword evidence="2" id="KW-0949">S-adenosyl-L-methionine</keyword>
<dbReference type="Proteomes" id="UP000292958">
    <property type="component" value="Unassembled WGS sequence"/>
</dbReference>
<dbReference type="PANTHER" id="PTHR11228:SF22">
    <property type="entry name" value="PEPTIDE BIOSYNTHESIS PROTEIN YYDG-RELATED"/>
    <property type="match status" value="1"/>
</dbReference>
<dbReference type="SUPFAM" id="SSF102114">
    <property type="entry name" value="Radical SAM enzymes"/>
    <property type="match status" value="1"/>
</dbReference>
<dbReference type="AlphaFoldDB" id="A0A4Q7YY60"/>
<comment type="caution">
    <text evidence="7">The sequence shown here is derived from an EMBL/GenBank/DDBJ whole genome shotgun (WGS) entry which is preliminary data.</text>
</comment>
<dbReference type="SFLD" id="SFLDS00029">
    <property type="entry name" value="Radical_SAM"/>
    <property type="match status" value="1"/>
</dbReference>
<reference evidence="7 8" key="1">
    <citation type="submission" date="2019-02" db="EMBL/GenBank/DDBJ databases">
        <title>Genomic Encyclopedia of Archaeal and Bacterial Type Strains, Phase II (KMG-II): from individual species to whole genera.</title>
        <authorList>
            <person name="Goeker M."/>
        </authorList>
    </citation>
    <scope>NUCLEOTIDE SEQUENCE [LARGE SCALE GENOMIC DNA]</scope>
    <source>
        <strain evidence="7 8">DSM 18101</strain>
    </source>
</reference>
<evidence type="ECO:0000256" key="3">
    <source>
        <dbReference type="ARBA" id="ARBA00022723"/>
    </source>
</evidence>
<dbReference type="InterPro" id="IPR058240">
    <property type="entry name" value="rSAM_sf"/>
</dbReference>
<dbReference type="SFLD" id="SFLDG01067">
    <property type="entry name" value="SPASM/twitch_domain_containing"/>
    <property type="match status" value="1"/>
</dbReference>
<sequence>MRLAPTRKNIRFYQRRMRQARMVARALQSKHHPVLAHIIPMRRCNLSCAYCNEYDKVSAPVSTQEMLRRIDLLARLGTQIITISGGEPLLHPDLDEILRAIRSHDIIATIITNGYLLTPERIERLNKAGLEHLQISIDNVNPDDVSKKSLKVLDKKLEWLKEHGDFDININSVLGGGIAHPEDALTITRRALDLGFETTVGVIHDHGGQLQPLRGEERRVYDQILSERRPGLFAFAYDNLFHKNLTMGQPNEWQCGAGSRYLYICEDGLVHYCSQQRGYPAIPLEKYTVEDIDREYSTKKPCAPFCTVSCVHRVAMLDMIRNDPRDSLFRLFPPLTPGGPPSYPPIVRALSSIFLPEPNGKPPGLARRLTTGMAMRAFGLKRTDKSPLRDNL</sequence>
<dbReference type="CDD" id="cd01335">
    <property type="entry name" value="Radical_SAM"/>
    <property type="match status" value="1"/>
</dbReference>
<dbReference type="SMART" id="SM00729">
    <property type="entry name" value="Elp3"/>
    <property type="match status" value="1"/>
</dbReference>
<dbReference type="InterPro" id="IPR013785">
    <property type="entry name" value="Aldolase_TIM"/>
</dbReference>
<keyword evidence="3" id="KW-0479">Metal-binding</keyword>
<protein>
    <submittedName>
        <fullName evidence="7">MoaA/NifB/PqqE/SkfB family radical SAM enzyme</fullName>
    </submittedName>
</protein>
<keyword evidence="5" id="KW-0411">Iron-sulfur</keyword>
<dbReference type="GO" id="GO:0003824">
    <property type="term" value="F:catalytic activity"/>
    <property type="evidence" value="ECO:0007669"/>
    <property type="project" value="InterPro"/>
</dbReference>
<proteinExistence type="predicted"/>
<evidence type="ECO:0000256" key="2">
    <source>
        <dbReference type="ARBA" id="ARBA00022691"/>
    </source>
</evidence>
<dbReference type="GO" id="GO:0046872">
    <property type="term" value="F:metal ion binding"/>
    <property type="evidence" value="ECO:0007669"/>
    <property type="project" value="UniProtKB-KW"/>
</dbReference>
<dbReference type="PANTHER" id="PTHR11228">
    <property type="entry name" value="RADICAL SAM DOMAIN PROTEIN"/>
    <property type="match status" value="1"/>
</dbReference>
<evidence type="ECO:0000256" key="5">
    <source>
        <dbReference type="ARBA" id="ARBA00023014"/>
    </source>
</evidence>
<dbReference type="Gene3D" id="3.20.20.70">
    <property type="entry name" value="Aldolase class I"/>
    <property type="match status" value="1"/>
</dbReference>
<dbReference type="InterPro" id="IPR006638">
    <property type="entry name" value="Elp3/MiaA/NifB-like_rSAM"/>
</dbReference>